<name>A0A3D8H8H9_9BACT</name>
<dbReference type="Proteomes" id="UP000256321">
    <property type="component" value="Unassembled WGS sequence"/>
</dbReference>
<proteinExistence type="predicted"/>
<evidence type="ECO:0008006" key="3">
    <source>
        <dbReference type="Google" id="ProtNLM"/>
    </source>
</evidence>
<dbReference type="EMBL" id="QREV01000133">
    <property type="protein sequence ID" value="RDU47284.1"/>
    <property type="molecule type" value="Genomic_DNA"/>
</dbReference>
<evidence type="ECO:0000313" key="2">
    <source>
        <dbReference type="Proteomes" id="UP000256321"/>
    </source>
</evidence>
<sequence length="59" mass="6952">IRDHKVILLFRRRKWIDTRTGKSFILPLKIAAEGTRYSQEFASFLKETYGHIPGDLPYT</sequence>
<dbReference type="AlphaFoldDB" id="A0A3D8H8H9"/>
<feature type="non-terminal residue" evidence="1">
    <location>
        <position position="1"/>
    </location>
</feature>
<accession>A0A3D8H8H9</accession>
<comment type="caution">
    <text evidence="1">The sequence shown here is derived from an EMBL/GenBank/DDBJ whole genome shotgun (WGS) entry which is preliminary data.</text>
</comment>
<reference evidence="1 2" key="1">
    <citation type="submission" date="2018-07" db="EMBL/GenBank/DDBJ databases">
        <title>Parabacteroides acidifaciens nov. sp., isolated from human feces.</title>
        <authorList>
            <person name="Wang Y.J."/>
        </authorList>
    </citation>
    <scope>NUCLEOTIDE SEQUENCE [LARGE SCALE GENOMIC DNA]</scope>
    <source>
        <strain evidence="1 2">426-9</strain>
    </source>
</reference>
<evidence type="ECO:0000313" key="1">
    <source>
        <dbReference type="EMBL" id="RDU47284.1"/>
    </source>
</evidence>
<protein>
    <recommendedName>
        <fullName evidence="3">Transposase</fullName>
    </recommendedName>
</protein>
<gene>
    <name evidence="1" type="ORF">DWU89_20455</name>
</gene>
<organism evidence="1 2">
    <name type="scientific">Parabacteroides acidifaciens</name>
    <dbReference type="NCBI Taxonomy" id="2290935"/>
    <lineage>
        <taxon>Bacteria</taxon>
        <taxon>Pseudomonadati</taxon>
        <taxon>Bacteroidota</taxon>
        <taxon>Bacteroidia</taxon>
        <taxon>Bacteroidales</taxon>
        <taxon>Tannerellaceae</taxon>
        <taxon>Parabacteroides</taxon>
    </lineage>
</organism>